<evidence type="ECO:0000256" key="1">
    <source>
        <dbReference type="ARBA" id="ARBA00023015"/>
    </source>
</evidence>
<evidence type="ECO:0000256" key="2">
    <source>
        <dbReference type="ARBA" id="ARBA00023125"/>
    </source>
</evidence>
<dbReference type="InterPro" id="IPR036390">
    <property type="entry name" value="WH_DNA-bd_sf"/>
</dbReference>
<proteinExistence type="predicted"/>
<dbReference type="PROSITE" id="PS51078">
    <property type="entry name" value="ICLR_ED"/>
    <property type="match status" value="1"/>
</dbReference>
<keyword evidence="2 6" id="KW-0238">DNA-binding</keyword>
<feature type="domain" description="HTH iclR-type" evidence="4">
    <location>
        <begin position="31"/>
        <end position="93"/>
    </location>
</feature>
<dbReference type="Pfam" id="PF09339">
    <property type="entry name" value="HTH_IclR"/>
    <property type="match status" value="1"/>
</dbReference>
<dbReference type="SUPFAM" id="SSF55781">
    <property type="entry name" value="GAF domain-like"/>
    <property type="match status" value="1"/>
</dbReference>
<dbReference type="Gene3D" id="1.10.10.10">
    <property type="entry name" value="Winged helix-like DNA-binding domain superfamily/Winged helix DNA-binding domain"/>
    <property type="match status" value="1"/>
</dbReference>
<dbReference type="GO" id="GO:0003700">
    <property type="term" value="F:DNA-binding transcription factor activity"/>
    <property type="evidence" value="ECO:0007669"/>
    <property type="project" value="TreeGrafter"/>
</dbReference>
<reference evidence="6 7" key="1">
    <citation type="submission" date="2018-10" db="EMBL/GenBank/DDBJ databases">
        <title>Comparative analysis of microorganisms from saline springs in Andes Mountain Range, Colombia.</title>
        <authorList>
            <person name="Rubin E."/>
        </authorList>
    </citation>
    <scope>NUCLEOTIDE SEQUENCE [LARGE SCALE GENOMIC DNA]</scope>
    <source>
        <strain evidence="6 7">USBA 36</strain>
    </source>
</reference>
<evidence type="ECO:0000313" key="6">
    <source>
        <dbReference type="EMBL" id="RKQ72543.1"/>
    </source>
</evidence>
<dbReference type="InterPro" id="IPR014757">
    <property type="entry name" value="Tscrpt_reg_IclR_C"/>
</dbReference>
<dbReference type="PROSITE" id="PS51077">
    <property type="entry name" value="HTH_ICLR"/>
    <property type="match status" value="1"/>
</dbReference>
<dbReference type="Gene3D" id="3.30.450.40">
    <property type="match status" value="1"/>
</dbReference>
<dbReference type="InterPro" id="IPR029016">
    <property type="entry name" value="GAF-like_dom_sf"/>
</dbReference>
<dbReference type="SMART" id="SM00346">
    <property type="entry name" value="HTH_ICLR"/>
    <property type="match status" value="1"/>
</dbReference>
<comment type="caution">
    <text evidence="6">The sequence shown here is derived from an EMBL/GenBank/DDBJ whole genome shotgun (WGS) entry which is preliminary data.</text>
</comment>
<dbReference type="InterPro" id="IPR050707">
    <property type="entry name" value="HTH_MetabolicPath_Reg"/>
</dbReference>
<keyword evidence="3" id="KW-0804">Transcription</keyword>
<dbReference type="AlphaFoldDB" id="A0A420WNF2"/>
<dbReference type="OrthoDB" id="9807558at2"/>
<organism evidence="6 7">
    <name type="scientific">Oceanibaculum indicum</name>
    <dbReference type="NCBI Taxonomy" id="526216"/>
    <lineage>
        <taxon>Bacteria</taxon>
        <taxon>Pseudomonadati</taxon>
        <taxon>Pseudomonadota</taxon>
        <taxon>Alphaproteobacteria</taxon>
        <taxon>Rhodospirillales</taxon>
        <taxon>Oceanibaculaceae</taxon>
        <taxon>Oceanibaculum</taxon>
    </lineage>
</organism>
<evidence type="ECO:0000313" key="7">
    <source>
        <dbReference type="Proteomes" id="UP000277424"/>
    </source>
</evidence>
<dbReference type="EMBL" id="RBIG01000001">
    <property type="protein sequence ID" value="RKQ72543.1"/>
    <property type="molecule type" value="Genomic_DNA"/>
</dbReference>
<dbReference type="GO" id="GO:0003677">
    <property type="term" value="F:DNA binding"/>
    <property type="evidence" value="ECO:0007669"/>
    <property type="project" value="UniProtKB-KW"/>
</dbReference>
<dbReference type="Pfam" id="PF01614">
    <property type="entry name" value="IclR_C"/>
    <property type="match status" value="1"/>
</dbReference>
<dbReference type="GO" id="GO:0045892">
    <property type="term" value="P:negative regulation of DNA-templated transcription"/>
    <property type="evidence" value="ECO:0007669"/>
    <property type="project" value="TreeGrafter"/>
</dbReference>
<evidence type="ECO:0000256" key="3">
    <source>
        <dbReference type="ARBA" id="ARBA00023163"/>
    </source>
</evidence>
<dbReference type="PANTHER" id="PTHR30136">
    <property type="entry name" value="HELIX-TURN-HELIX TRANSCRIPTIONAL REGULATOR, ICLR FAMILY"/>
    <property type="match status" value="1"/>
</dbReference>
<dbReference type="SUPFAM" id="SSF46785">
    <property type="entry name" value="Winged helix' DNA-binding domain"/>
    <property type="match status" value="1"/>
</dbReference>
<evidence type="ECO:0000259" key="4">
    <source>
        <dbReference type="PROSITE" id="PS51077"/>
    </source>
</evidence>
<keyword evidence="1" id="KW-0805">Transcription regulation</keyword>
<dbReference type="InterPro" id="IPR036388">
    <property type="entry name" value="WH-like_DNA-bd_sf"/>
</dbReference>
<dbReference type="PANTHER" id="PTHR30136:SF33">
    <property type="entry name" value="TRANSCRIPTIONAL REGULATORY PROTEIN"/>
    <property type="match status" value="1"/>
</dbReference>
<dbReference type="Proteomes" id="UP000277424">
    <property type="component" value="Unassembled WGS sequence"/>
</dbReference>
<dbReference type="RefSeq" id="WP_121217017.1">
    <property type="nucleotide sequence ID" value="NZ_RBIG01000001.1"/>
</dbReference>
<accession>A0A420WNF2</accession>
<name>A0A420WNF2_9PROT</name>
<feature type="domain" description="IclR-ED" evidence="5">
    <location>
        <begin position="94"/>
        <end position="274"/>
    </location>
</feature>
<gene>
    <name evidence="6" type="ORF">BCL74_0311</name>
</gene>
<protein>
    <submittedName>
        <fullName evidence="6">DNA-binding IclR family transcriptional regulator</fullName>
    </submittedName>
</protein>
<sequence length="274" mass="30117">MMLKSAEAGGKDVPLYEDDLLEEEAKDRQFVTALARGLDVLRCFRPGDVGLGNQEIAERTRLPKPTISRLTYTLTRLGYLTYSERLGVYQLGSGVLALGYAMLSGLDIRERARPLMQDLANDANASVALGTRDRLSMVYVECCKGPGTVTLRLDVGSRVPIATTAMGRSLLSVLPEAERDYLMESMRERFPDRYPAVKAGIEKAMEEMDRYGFCLSLGDWQSDVHAVGVPLLSADRSAVFALNCGGPSFILSPDYLKNEAGPRLAEIARQLTAR</sequence>
<dbReference type="InterPro" id="IPR005471">
    <property type="entry name" value="Tscrpt_reg_IclR_N"/>
</dbReference>
<evidence type="ECO:0000259" key="5">
    <source>
        <dbReference type="PROSITE" id="PS51078"/>
    </source>
</evidence>